<gene>
    <name evidence="1" type="ORF">A2519_03135</name>
</gene>
<dbReference type="EMBL" id="MFYX01000118">
    <property type="protein sequence ID" value="OGK01830.1"/>
    <property type="molecule type" value="Genomic_DNA"/>
</dbReference>
<organism evidence="1 2">
    <name type="scientific">Candidatus Raymondbacteria bacterium RIFOXYD12_FULL_49_13</name>
    <dbReference type="NCBI Taxonomy" id="1817890"/>
    <lineage>
        <taxon>Bacteria</taxon>
        <taxon>Raymondiibacteriota</taxon>
    </lineage>
</organism>
<name>A0A1F7F5A0_UNCRA</name>
<dbReference type="AlphaFoldDB" id="A0A1F7F5A0"/>
<sequence>MAAKKVFQDMMRDFGEVRECVIDSQSKRVVVSLHLKGEAESWDITLGDYEIRTSDGKTYIRFNSIEASREWIRLVFERFLRMRSFEIPGEYASLIEKLV</sequence>
<accession>A0A1F7F5A0</accession>
<proteinExistence type="predicted"/>
<evidence type="ECO:0000313" key="2">
    <source>
        <dbReference type="Proteomes" id="UP000179243"/>
    </source>
</evidence>
<dbReference type="Proteomes" id="UP000179243">
    <property type="component" value="Unassembled WGS sequence"/>
</dbReference>
<evidence type="ECO:0000313" key="1">
    <source>
        <dbReference type="EMBL" id="OGK01830.1"/>
    </source>
</evidence>
<protein>
    <submittedName>
        <fullName evidence="1">Uncharacterized protein</fullName>
    </submittedName>
</protein>
<comment type="caution">
    <text evidence="1">The sequence shown here is derived from an EMBL/GenBank/DDBJ whole genome shotgun (WGS) entry which is preliminary data.</text>
</comment>
<reference evidence="1 2" key="1">
    <citation type="journal article" date="2016" name="Nat. Commun.">
        <title>Thousands of microbial genomes shed light on interconnected biogeochemical processes in an aquifer system.</title>
        <authorList>
            <person name="Anantharaman K."/>
            <person name="Brown C.T."/>
            <person name="Hug L.A."/>
            <person name="Sharon I."/>
            <person name="Castelle C.J."/>
            <person name="Probst A.J."/>
            <person name="Thomas B.C."/>
            <person name="Singh A."/>
            <person name="Wilkins M.J."/>
            <person name="Karaoz U."/>
            <person name="Brodie E.L."/>
            <person name="Williams K.H."/>
            <person name="Hubbard S.S."/>
            <person name="Banfield J.F."/>
        </authorList>
    </citation>
    <scope>NUCLEOTIDE SEQUENCE [LARGE SCALE GENOMIC DNA]</scope>
</reference>